<keyword evidence="2" id="KW-1185">Reference proteome</keyword>
<dbReference type="RefSeq" id="WP_129218829.1">
    <property type="nucleotide sequence ID" value="NZ_QYBC01000006.1"/>
</dbReference>
<protein>
    <submittedName>
        <fullName evidence="1">Uncharacterized protein</fullName>
    </submittedName>
</protein>
<reference evidence="1 2" key="2">
    <citation type="submission" date="2019-02" db="EMBL/GenBank/DDBJ databases">
        <title>'Lichenibacterium ramalinii' gen. nov. sp. nov., 'Lichenibacterium minor' gen. nov. sp. nov.</title>
        <authorList>
            <person name="Pankratov T."/>
        </authorList>
    </citation>
    <scope>NUCLEOTIDE SEQUENCE [LARGE SCALE GENOMIC DNA]</scope>
    <source>
        <strain evidence="1 2">RmlP001</strain>
    </source>
</reference>
<gene>
    <name evidence="1" type="ORF">D3272_09050</name>
</gene>
<comment type="caution">
    <text evidence="1">The sequence shown here is derived from an EMBL/GenBank/DDBJ whole genome shotgun (WGS) entry which is preliminary data.</text>
</comment>
<proteinExistence type="predicted"/>
<reference evidence="1 2" key="1">
    <citation type="submission" date="2018-09" db="EMBL/GenBank/DDBJ databases">
        <authorList>
            <person name="Grouzdev D.S."/>
            <person name="Krutkina M.S."/>
        </authorList>
    </citation>
    <scope>NUCLEOTIDE SEQUENCE [LARGE SCALE GENOMIC DNA]</scope>
    <source>
        <strain evidence="1 2">RmlP001</strain>
    </source>
</reference>
<evidence type="ECO:0000313" key="1">
    <source>
        <dbReference type="EMBL" id="RYB05720.1"/>
    </source>
</evidence>
<dbReference type="AlphaFoldDB" id="A0A4Q2RGP8"/>
<dbReference type="EMBL" id="QYBC01000006">
    <property type="protein sequence ID" value="RYB05720.1"/>
    <property type="molecule type" value="Genomic_DNA"/>
</dbReference>
<evidence type="ECO:0000313" key="2">
    <source>
        <dbReference type="Proteomes" id="UP000289411"/>
    </source>
</evidence>
<organism evidence="1 2">
    <name type="scientific">Lichenibacterium ramalinae</name>
    <dbReference type="NCBI Taxonomy" id="2316527"/>
    <lineage>
        <taxon>Bacteria</taxon>
        <taxon>Pseudomonadati</taxon>
        <taxon>Pseudomonadota</taxon>
        <taxon>Alphaproteobacteria</taxon>
        <taxon>Hyphomicrobiales</taxon>
        <taxon>Lichenihabitantaceae</taxon>
        <taxon>Lichenibacterium</taxon>
    </lineage>
</organism>
<name>A0A4Q2RGP8_9HYPH</name>
<dbReference type="Proteomes" id="UP000289411">
    <property type="component" value="Unassembled WGS sequence"/>
</dbReference>
<accession>A0A4Q2RGP8</accession>
<sequence length="103" mass="11308">MTDPIVITVTDDTTMASVREQVSWALRAACRINIFDAAPYRSLVASAYPATGGTFFVRRGTRAKRFDTIEAAAADAARALDVHFSRVEKHVAYPAHLQVAARR</sequence>